<evidence type="ECO:0000259" key="1">
    <source>
        <dbReference type="Pfam" id="PF01610"/>
    </source>
</evidence>
<gene>
    <name evidence="4" type="ORF">T472_0214235</name>
</gene>
<dbReference type="PANTHER" id="PTHR33498:SF1">
    <property type="entry name" value="TRANSPOSASE FOR INSERTION SEQUENCE ELEMENT IS1557"/>
    <property type="match status" value="1"/>
</dbReference>
<dbReference type="eggNOG" id="COG3464">
    <property type="taxonomic scope" value="Bacteria"/>
</dbReference>
<dbReference type="OrthoDB" id="2110692at2"/>
<dbReference type="Proteomes" id="UP000017747">
    <property type="component" value="Unassembled WGS sequence"/>
</dbReference>
<dbReference type="RefSeq" id="WP_023388437.1">
    <property type="nucleotide sequence ID" value="NZ_AXUN02000195.1"/>
</dbReference>
<dbReference type="PANTHER" id="PTHR33498">
    <property type="entry name" value="TRANSPOSASE FOR INSERTION SEQUENCE ELEMENT IS1557"/>
    <property type="match status" value="1"/>
</dbReference>
<accession>V7I4P7</accession>
<protein>
    <submittedName>
        <fullName evidence="4">Transposase IS204</fullName>
    </submittedName>
</protein>
<evidence type="ECO:0000313" key="4">
    <source>
        <dbReference type="EMBL" id="ETA79967.1"/>
    </source>
</evidence>
<dbReference type="Pfam" id="PF01610">
    <property type="entry name" value="DDE_Tnp_ISL3"/>
    <property type="match status" value="1"/>
</dbReference>
<sequence length="413" mass="47661">MFNHEELFTVALQLKDPFFVKSKDFNLEAGELHLYIDFKIGAKFNCPVCHEDGKPVHDTEDKVWRHLNFFQYKAFIHCRTPRVKCSEHGVRLIEVPWAAPGSGFTLLFEALVMELAKTMPVSKMAQILQENDTRIWRIIKRYVDKAREQADYSDIRAVGIDETSCRKGHKYVTLFADLDNNRVVHVVPGKDSSTIHSFSGMLKRVGVPATQIQEVCTDMSIPFRKGLQDSFPWANVTYDKFHVIKAVNDALDKVRRIEQHENSVLKHSRYLWLHNPKNLKPSQQEALADLTKMNLKTARAYRIKLALQDVYSLATDRQTGELMLKKWYSWAIRSRIDEIKDFAFMVKNNWDGILNHFNSGLTSGIMESINSLVQSARNRARGYRSVRNFITMIYLLAGKLELKPRVNPTISPT</sequence>
<dbReference type="InterPro" id="IPR032877">
    <property type="entry name" value="Transposase_HTH"/>
</dbReference>
<comment type="caution">
    <text evidence="4">The sequence shown here is derived from an EMBL/GenBank/DDBJ whole genome shotgun (WGS) entry which is preliminary data.</text>
</comment>
<name>V7I4P7_9CLOT</name>
<dbReference type="Pfam" id="PF14690">
    <property type="entry name" value="Zn_ribbon_ISL3"/>
    <property type="match status" value="1"/>
</dbReference>
<proteinExistence type="predicted"/>
<keyword evidence="5" id="KW-1185">Reference proteome</keyword>
<dbReference type="EMBL" id="AXUN02000195">
    <property type="protein sequence ID" value="ETA79967.1"/>
    <property type="molecule type" value="Genomic_DNA"/>
</dbReference>
<evidence type="ECO:0000313" key="5">
    <source>
        <dbReference type="Proteomes" id="UP000017747"/>
    </source>
</evidence>
<organism evidence="4 5">
    <name type="scientific">Youngiibacter fragilis 232.1</name>
    <dbReference type="NCBI Taxonomy" id="994573"/>
    <lineage>
        <taxon>Bacteria</taxon>
        <taxon>Bacillati</taxon>
        <taxon>Bacillota</taxon>
        <taxon>Clostridia</taxon>
        <taxon>Eubacteriales</taxon>
        <taxon>Clostridiaceae</taxon>
        <taxon>Youngiibacter</taxon>
    </lineage>
</organism>
<feature type="domain" description="Transposase IS204/IS1001/IS1096/IS1165 helix-turn-helix" evidence="2">
    <location>
        <begin position="94"/>
        <end position="143"/>
    </location>
</feature>
<dbReference type="AlphaFoldDB" id="V7I4P7"/>
<dbReference type="NCBIfam" id="NF033550">
    <property type="entry name" value="transpos_ISL3"/>
    <property type="match status" value="1"/>
</dbReference>
<evidence type="ECO:0000259" key="2">
    <source>
        <dbReference type="Pfam" id="PF13542"/>
    </source>
</evidence>
<dbReference type="InterPro" id="IPR029261">
    <property type="entry name" value="Transposase_Znf"/>
</dbReference>
<dbReference type="InterPro" id="IPR047951">
    <property type="entry name" value="Transpos_ISL3"/>
</dbReference>
<dbReference type="InterPro" id="IPR002560">
    <property type="entry name" value="Transposase_DDE"/>
</dbReference>
<feature type="domain" description="Transposase IS204/IS1001/IS1096/IS1165 DDE" evidence="1">
    <location>
        <begin position="158"/>
        <end position="393"/>
    </location>
</feature>
<dbReference type="Pfam" id="PF13542">
    <property type="entry name" value="HTH_Tnp_ISL3"/>
    <property type="match status" value="1"/>
</dbReference>
<reference evidence="4 5" key="1">
    <citation type="journal article" date="2014" name="Genome Announc.">
        <title>Genome Sequence of Youngiibacter fragilis, the Type Strain of the Genus Youngiibacter.</title>
        <authorList>
            <person name="Wawrik C.B."/>
            <person name="Callaghan A.V."/>
            <person name="Stamps B.W."/>
            <person name="Wawrik B."/>
        </authorList>
    </citation>
    <scope>NUCLEOTIDE SEQUENCE [LARGE SCALE GENOMIC DNA]</scope>
    <source>
        <strain evidence="4 5">232.1</strain>
    </source>
</reference>
<evidence type="ECO:0000259" key="3">
    <source>
        <dbReference type="Pfam" id="PF14690"/>
    </source>
</evidence>
<feature type="domain" description="Transposase IS204/IS1001/IS1096/IS1165 zinc-finger" evidence="3">
    <location>
        <begin position="45"/>
        <end position="88"/>
    </location>
</feature>